<organism evidence="2 3">
    <name type="scientific">Leersia perrieri</name>
    <dbReference type="NCBI Taxonomy" id="77586"/>
    <lineage>
        <taxon>Eukaryota</taxon>
        <taxon>Viridiplantae</taxon>
        <taxon>Streptophyta</taxon>
        <taxon>Embryophyta</taxon>
        <taxon>Tracheophyta</taxon>
        <taxon>Spermatophyta</taxon>
        <taxon>Magnoliopsida</taxon>
        <taxon>Liliopsida</taxon>
        <taxon>Poales</taxon>
        <taxon>Poaceae</taxon>
        <taxon>BOP clade</taxon>
        <taxon>Oryzoideae</taxon>
        <taxon>Oryzeae</taxon>
        <taxon>Oryzinae</taxon>
        <taxon>Leersia</taxon>
    </lineage>
</organism>
<reference evidence="2" key="3">
    <citation type="submission" date="2015-04" db="UniProtKB">
        <authorList>
            <consortium name="EnsemblPlants"/>
        </authorList>
    </citation>
    <scope>IDENTIFICATION</scope>
</reference>
<dbReference type="AlphaFoldDB" id="A0A0D9X7V4"/>
<keyword evidence="3" id="KW-1185">Reference proteome</keyword>
<name>A0A0D9X7V4_9ORYZ</name>
<reference evidence="3" key="2">
    <citation type="submission" date="2013-12" db="EMBL/GenBank/DDBJ databases">
        <authorList>
            <person name="Yu Y."/>
            <person name="Lee S."/>
            <person name="de Baynast K."/>
            <person name="Wissotski M."/>
            <person name="Liu L."/>
            <person name="Talag J."/>
            <person name="Goicoechea J."/>
            <person name="Angelova A."/>
            <person name="Jetty R."/>
            <person name="Kudrna D."/>
            <person name="Golser W."/>
            <person name="Rivera L."/>
            <person name="Zhang J."/>
            <person name="Wing R."/>
        </authorList>
    </citation>
    <scope>NUCLEOTIDE SEQUENCE</scope>
</reference>
<keyword evidence="1" id="KW-0812">Transmembrane</keyword>
<dbReference type="Gramene" id="LPERR08G12190.1">
    <property type="protein sequence ID" value="LPERR08G12190.1"/>
    <property type="gene ID" value="LPERR08G12190"/>
</dbReference>
<dbReference type="EnsemblPlants" id="LPERR08G12190.1">
    <property type="protein sequence ID" value="LPERR08G12190.1"/>
    <property type="gene ID" value="LPERR08G12190"/>
</dbReference>
<keyword evidence="1" id="KW-1133">Transmembrane helix</keyword>
<dbReference type="HOGENOM" id="CLU_2336708_0_0_1"/>
<accession>A0A0D9X7V4</accession>
<reference evidence="2 3" key="1">
    <citation type="submission" date="2012-08" db="EMBL/GenBank/DDBJ databases">
        <title>Oryza genome evolution.</title>
        <authorList>
            <person name="Wing R.A."/>
        </authorList>
    </citation>
    <scope>NUCLEOTIDE SEQUENCE</scope>
</reference>
<protein>
    <submittedName>
        <fullName evidence="2">Uncharacterized protein</fullName>
    </submittedName>
</protein>
<evidence type="ECO:0000256" key="1">
    <source>
        <dbReference type="SAM" id="Phobius"/>
    </source>
</evidence>
<evidence type="ECO:0000313" key="2">
    <source>
        <dbReference type="EnsemblPlants" id="LPERR08G12190.1"/>
    </source>
</evidence>
<feature type="transmembrane region" description="Helical" evidence="1">
    <location>
        <begin position="20"/>
        <end position="40"/>
    </location>
</feature>
<feature type="transmembrane region" description="Helical" evidence="1">
    <location>
        <begin position="52"/>
        <end position="75"/>
    </location>
</feature>
<dbReference type="Proteomes" id="UP000032180">
    <property type="component" value="Chromosome 8"/>
</dbReference>
<proteinExistence type="predicted"/>
<keyword evidence="1" id="KW-0472">Membrane</keyword>
<sequence length="98" mass="10237">MAAAAFAVLRRVIDAVTEPILFLTLYAVWAGSAGNVALIVARRAGVADDHLFAAAASGVTSYSGTVFCLLFPAFLPMFMARMEVSPPAPPTSPPFPPL</sequence>
<evidence type="ECO:0000313" key="3">
    <source>
        <dbReference type="Proteomes" id="UP000032180"/>
    </source>
</evidence>